<dbReference type="AlphaFoldDB" id="A0A2M8S4B2"/>
<dbReference type="Gene3D" id="3.40.50.1820">
    <property type="entry name" value="alpha/beta hydrolase"/>
    <property type="match status" value="1"/>
</dbReference>
<dbReference type="InterPro" id="IPR029058">
    <property type="entry name" value="AB_hydrolase_fold"/>
</dbReference>
<reference evidence="2 3" key="1">
    <citation type="submission" date="2017-11" db="EMBL/GenBank/DDBJ databases">
        <title>Reclassification of Bisgaard taxon 7 as Conservatibacter flavescens gen. nov., sp. nov.</title>
        <authorList>
            <person name="Christensen H."/>
        </authorList>
    </citation>
    <scope>NUCLEOTIDE SEQUENCE [LARGE SCALE GENOMIC DNA]</scope>
    <source>
        <strain evidence="2 3">7_4</strain>
    </source>
</reference>
<evidence type="ECO:0000259" key="1">
    <source>
        <dbReference type="Pfam" id="PF12146"/>
    </source>
</evidence>
<dbReference type="RefSeq" id="WP_100287918.1">
    <property type="nucleotide sequence ID" value="NZ_PHHA01000003.1"/>
</dbReference>
<sequence length="312" mass="36695">MIREPQFCEFALKTLLPFAEQFPIQYLQGQRHVSIAYRHFTHDSPEVRKLLIIVNGRAENMLKWTEVAFDFYHQGYDVLVFDHRGQGYSQRLLADPEKGYIDEFRFYAEDMHKIIENVTALFPYQSQHLLAHSMGALISSFYLANYDHQIKSAVFSAPFFGLLLQRPIIDELAINLMILFGQGKRYVFGKTSYKPAHLDHNDLSFCKTRMKWHNRIQRKNKVIRLGGPTFRWVHLCLNAIKQLPQILPRIEIPVLIVQSDQDKIVNNQDLPKLTSLLPKGELWRITDTKHEVLFERDCVREQALQRIFAFFM</sequence>
<dbReference type="PANTHER" id="PTHR11614">
    <property type="entry name" value="PHOSPHOLIPASE-RELATED"/>
    <property type="match status" value="1"/>
</dbReference>
<dbReference type="InterPro" id="IPR051044">
    <property type="entry name" value="MAG_DAG_Lipase"/>
</dbReference>
<keyword evidence="3" id="KW-1185">Reference proteome</keyword>
<organism evidence="2 3">
    <name type="scientific">Conservatibacter flavescens</name>
    <dbReference type="NCBI Taxonomy" id="28161"/>
    <lineage>
        <taxon>Bacteria</taxon>
        <taxon>Pseudomonadati</taxon>
        <taxon>Pseudomonadota</taxon>
        <taxon>Gammaproteobacteria</taxon>
        <taxon>Pasteurellales</taxon>
        <taxon>Pasteurellaceae</taxon>
        <taxon>Conservatibacter</taxon>
    </lineage>
</organism>
<evidence type="ECO:0000313" key="2">
    <source>
        <dbReference type="EMBL" id="PJG85986.1"/>
    </source>
</evidence>
<name>A0A2M8S4B2_9PAST</name>
<feature type="domain" description="Serine aminopeptidase S33" evidence="1">
    <location>
        <begin position="46"/>
        <end position="297"/>
    </location>
</feature>
<dbReference type="SUPFAM" id="SSF53474">
    <property type="entry name" value="alpha/beta-Hydrolases"/>
    <property type="match status" value="1"/>
</dbReference>
<protein>
    <submittedName>
        <fullName evidence="2">Lysophospholipase</fullName>
    </submittedName>
</protein>
<comment type="caution">
    <text evidence="2">The sequence shown here is derived from an EMBL/GenBank/DDBJ whole genome shotgun (WGS) entry which is preliminary data.</text>
</comment>
<dbReference type="Proteomes" id="UP000229329">
    <property type="component" value="Unassembled WGS sequence"/>
</dbReference>
<evidence type="ECO:0000313" key="3">
    <source>
        <dbReference type="Proteomes" id="UP000229329"/>
    </source>
</evidence>
<dbReference type="OrthoDB" id="9788260at2"/>
<proteinExistence type="predicted"/>
<accession>A0A2M8S4B2</accession>
<dbReference type="EMBL" id="PHHA01000003">
    <property type="protein sequence ID" value="PJG85986.1"/>
    <property type="molecule type" value="Genomic_DNA"/>
</dbReference>
<dbReference type="Pfam" id="PF12146">
    <property type="entry name" value="Hydrolase_4"/>
    <property type="match status" value="1"/>
</dbReference>
<dbReference type="InterPro" id="IPR022742">
    <property type="entry name" value="Hydrolase_4"/>
</dbReference>
<gene>
    <name evidence="2" type="ORF">CVP05_02130</name>
</gene>